<dbReference type="Pfam" id="PF04059">
    <property type="entry name" value="RRM_2"/>
    <property type="match status" value="1"/>
</dbReference>
<evidence type="ECO:0000256" key="2">
    <source>
        <dbReference type="ARBA" id="ARBA00022884"/>
    </source>
</evidence>
<protein>
    <recommendedName>
        <fullName evidence="7">RRM domain-containing protein</fullName>
    </recommendedName>
</protein>
<evidence type="ECO:0000256" key="1">
    <source>
        <dbReference type="ARBA" id="ARBA00022737"/>
    </source>
</evidence>
<keyword evidence="3" id="KW-0469">Meiosis</keyword>
<dbReference type="InterPro" id="IPR034454">
    <property type="entry name" value="MEI2-like_RRM3"/>
</dbReference>
<feature type="domain" description="RRM" evidence="7">
    <location>
        <begin position="370"/>
        <end position="442"/>
    </location>
</feature>
<dbReference type="PROSITE" id="PS50102">
    <property type="entry name" value="RRM"/>
    <property type="match status" value="2"/>
</dbReference>
<evidence type="ECO:0000256" key="4">
    <source>
        <dbReference type="ARBA" id="ARBA00058438"/>
    </source>
</evidence>
<dbReference type="GO" id="GO:0003723">
    <property type="term" value="F:RNA binding"/>
    <property type="evidence" value="ECO:0007669"/>
    <property type="project" value="UniProtKB-UniRule"/>
</dbReference>
<feature type="domain" description="RRM" evidence="7">
    <location>
        <begin position="285"/>
        <end position="358"/>
    </location>
</feature>
<dbReference type="SUPFAM" id="SSF54928">
    <property type="entry name" value="RNA-binding domain, RBD"/>
    <property type="match status" value="2"/>
</dbReference>
<feature type="compositionally biased region" description="Polar residues" evidence="6">
    <location>
        <begin position="632"/>
        <end position="650"/>
    </location>
</feature>
<comment type="caution">
    <text evidence="8">The sequence shown here is derived from an EMBL/GenBank/DDBJ whole genome shotgun (WGS) entry which is preliminary data.</text>
</comment>
<dbReference type="CDD" id="cd12531">
    <property type="entry name" value="RRM3_MEI2_like"/>
    <property type="match status" value="1"/>
</dbReference>
<dbReference type="FunFam" id="3.30.70.330:FF:000063">
    <property type="entry name" value="MEI2-like protein 5 isoform 2"/>
    <property type="match status" value="1"/>
</dbReference>
<dbReference type="InterPro" id="IPR012677">
    <property type="entry name" value="Nucleotide-bd_a/b_plait_sf"/>
</dbReference>
<dbReference type="Gene3D" id="3.30.70.330">
    <property type="match status" value="2"/>
</dbReference>
<dbReference type="Proteomes" id="UP001187192">
    <property type="component" value="Unassembled WGS sequence"/>
</dbReference>
<organism evidence="8 9">
    <name type="scientific">Ficus carica</name>
    <name type="common">Common fig</name>
    <dbReference type="NCBI Taxonomy" id="3494"/>
    <lineage>
        <taxon>Eukaryota</taxon>
        <taxon>Viridiplantae</taxon>
        <taxon>Streptophyta</taxon>
        <taxon>Embryophyta</taxon>
        <taxon>Tracheophyta</taxon>
        <taxon>Spermatophyta</taxon>
        <taxon>Magnoliopsida</taxon>
        <taxon>eudicotyledons</taxon>
        <taxon>Gunneridae</taxon>
        <taxon>Pentapetalae</taxon>
        <taxon>rosids</taxon>
        <taxon>fabids</taxon>
        <taxon>Rosales</taxon>
        <taxon>Moraceae</taxon>
        <taxon>Ficeae</taxon>
        <taxon>Ficus</taxon>
    </lineage>
</organism>
<evidence type="ECO:0000313" key="9">
    <source>
        <dbReference type="Proteomes" id="UP001187192"/>
    </source>
</evidence>
<keyword evidence="9" id="KW-1185">Reference proteome</keyword>
<dbReference type="PANTHER" id="PTHR23189">
    <property type="entry name" value="RNA RECOGNITION MOTIF-CONTAINING"/>
    <property type="match status" value="1"/>
</dbReference>
<keyword evidence="2 5" id="KW-0694">RNA-binding</keyword>
<feature type="region of interest" description="Disordered" evidence="6">
    <location>
        <begin position="617"/>
        <end position="650"/>
    </location>
</feature>
<dbReference type="GO" id="GO:0045927">
    <property type="term" value="P:positive regulation of growth"/>
    <property type="evidence" value="ECO:0007669"/>
    <property type="project" value="UniProtKB-ARBA"/>
</dbReference>
<evidence type="ECO:0000313" key="8">
    <source>
        <dbReference type="EMBL" id="GMN60474.1"/>
    </source>
</evidence>
<dbReference type="InterPro" id="IPR007201">
    <property type="entry name" value="Mei2-like_Rrm_C"/>
</dbReference>
<evidence type="ECO:0000256" key="6">
    <source>
        <dbReference type="SAM" id="MobiDB-lite"/>
    </source>
</evidence>
<dbReference type="Pfam" id="PF00076">
    <property type="entry name" value="RRM_1"/>
    <property type="match status" value="2"/>
</dbReference>
<dbReference type="InterPro" id="IPR035979">
    <property type="entry name" value="RBD_domain_sf"/>
</dbReference>
<dbReference type="GO" id="GO:0051321">
    <property type="term" value="P:meiotic cell cycle"/>
    <property type="evidence" value="ECO:0007669"/>
    <property type="project" value="UniProtKB-KW"/>
</dbReference>
<dbReference type="FunFam" id="3.30.70.330:FF:000101">
    <property type="entry name" value="Protein MEI2-like 1"/>
    <property type="match status" value="1"/>
</dbReference>
<dbReference type="InterPro" id="IPR000504">
    <property type="entry name" value="RRM_dom"/>
</dbReference>
<name>A0AA88DS84_FICCA</name>
<accession>A0AA88DS84</accession>
<evidence type="ECO:0000259" key="7">
    <source>
        <dbReference type="PROSITE" id="PS50102"/>
    </source>
</evidence>
<gene>
    <name evidence="8" type="ORF">TIFTF001_029576</name>
</gene>
<dbReference type="SMART" id="SM00360">
    <property type="entry name" value="RRM"/>
    <property type="match status" value="2"/>
</dbReference>
<feature type="region of interest" description="Disordered" evidence="6">
    <location>
        <begin position="960"/>
        <end position="1026"/>
    </location>
</feature>
<reference evidence="8" key="1">
    <citation type="submission" date="2023-07" db="EMBL/GenBank/DDBJ databases">
        <title>draft genome sequence of fig (Ficus carica).</title>
        <authorList>
            <person name="Takahashi T."/>
            <person name="Nishimura K."/>
        </authorList>
    </citation>
    <scope>NUCLEOTIDE SEQUENCE</scope>
</reference>
<dbReference type="GO" id="GO:0045836">
    <property type="term" value="P:positive regulation of meiotic nuclear division"/>
    <property type="evidence" value="ECO:0007669"/>
    <property type="project" value="UniProtKB-ARBA"/>
</dbReference>
<sequence>MPSEVMEQRGVPASSHFFDEVRFPSEKLGYCWNWYNLCWNWVFVLKKFDSGSSLGPSECLLFTCLFFLKGGEDGMIAIPGSKLDSLSPFEKFLPVVGRSVHRLEMPPSNLARIPAERQSSGGEGIANISRTSWKPMDHNIKLWSDLCTKPASYSLDGEKNLTNGILHEMRLPANDDIYHHPAKTVVSNYEKEPLNSFEGNEGQTIGNLLPNEDDLFSGMTDVLVHGGQANSGDELEDLDLFSNGGGLELGEDPLSAVHQKYNLFGGVLNYQVGCNGSIAGEHPSRTLFVRNISGSIEDSELKALFEKYGDIQTLYTACKHRGFVMISYFDIRAARNAMKALQNKPLKHRNLDIHYSIPKDNASEKDINQGILVVSNLDSSISNDELLQIFGVYGEIKQIQETPDRHNSKFIEFYDVRAAEMALRAMDKTNAGKQIKLEAGYPGGARQSLVQVSNLKQDHHEPKLCLSFCDNLSSGHNVSPGGIATTGMVISSNQDFHSAFRTPMSSSVDNALCHQSSSLPNTLVSPMRMASAIKQFGFCESSNSLDEIKFGNQGIHSFHPHSFPENHDGLAHGIPCNPPTAIPNITNLGLGITEGYINHVHGVNANQLPREVKGVFGSSGSGSNPLHEHHSAWNTSGSYQQHPSNTMALRNSPSFVNGLHAHHFPQTPGYLRATPPMLNSPSPLAHHIGSAPAVNPSLWERHAYSPETSGIHLGSLGSAGFPGSPQLPFMDASSRKMFSQVGGNGIDMSINAGQHSSHHSCHIHPGRNPMISMPTSFDSLRESTRNLSHRRNEANSNNVDKRQYELDIDRIAHGEDSRTTLMIKNIPNNSIASTDLALDLDEAQHVHDAYLQNFKYTSKMLLAAIDEYCHGTYDFLYLPIDFKASQLLNKCNVGYAFINMIDPRQIIPFHQAFNGKKWEKFNSEKVASLAYARIQGKAALIAHFQNSSLMNEDKRCRPILFHTDGPNAGDPEPFPMGTNIRTRPGRNRASGNEDENNHGNALTPASREENSGGLDSVSGFSKDSAD</sequence>
<keyword evidence="1" id="KW-0677">Repeat</keyword>
<evidence type="ECO:0000256" key="3">
    <source>
        <dbReference type="ARBA" id="ARBA00023254"/>
    </source>
</evidence>
<comment type="function">
    <text evidence="4">Probable RNA-binding protein that plays a role in meiosis and vegetative growth.</text>
</comment>
<dbReference type="CDD" id="cd12524">
    <property type="entry name" value="RRM1_MEI2_like"/>
    <property type="match status" value="1"/>
</dbReference>
<dbReference type="InterPro" id="IPR034453">
    <property type="entry name" value="MEI2-like_RRM1"/>
</dbReference>
<dbReference type="AlphaFoldDB" id="A0AA88DS84"/>
<evidence type="ECO:0000256" key="5">
    <source>
        <dbReference type="PROSITE-ProRule" id="PRU00176"/>
    </source>
</evidence>
<proteinExistence type="predicted"/>
<dbReference type="EMBL" id="BTGU01000099">
    <property type="protein sequence ID" value="GMN60474.1"/>
    <property type="molecule type" value="Genomic_DNA"/>
</dbReference>